<reference evidence="7 8" key="1">
    <citation type="submission" date="2019-02" db="EMBL/GenBank/DDBJ databases">
        <title>Deep-cultivation of Planctomycetes and their phenomic and genomic characterization uncovers novel biology.</title>
        <authorList>
            <person name="Wiegand S."/>
            <person name="Jogler M."/>
            <person name="Boedeker C."/>
            <person name="Pinto D."/>
            <person name="Vollmers J."/>
            <person name="Rivas-Marin E."/>
            <person name="Kohn T."/>
            <person name="Peeters S.H."/>
            <person name="Heuer A."/>
            <person name="Rast P."/>
            <person name="Oberbeckmann S."/>
            <person name="Bunk B."/>
            <person name="Jeske O."/>
            <person name="Meyerdierks A."/>
            <person name="Storesund J.E."/>
            <person name="Kallscheuer N."/>
            <person name="Luecker S."/>
            <person name="Lage O.M."/>
            <person name="Pohl T."/>
            <person name="Merkel B.J."/>
            <person name="Hornburger P."/>
            <person name="Mueller R.-W."/>
            <person name="Bruemmer F."/>
            <person name="Labrenz M."/>
            <person name="Spormann A.M."/>
            <person name="Op den Camp H."/>
            <person name="Overmann J."/>
            <person name="Amann R."/>
            <person name="Jetten M.S.M."/>
            <person name="Mascher T."/>
            <person name="Medema M.H."/>
            <person name="Devos D.P."/>
            <person name="Kaster A.-K."/>
            <person name="Ovreas L."/>
            <person name="Rohde M."/>
            <person name="Galperin M.Y."/>
            <person name="Jogler C."/>
        </authorList>
    </citation>
    <scope>NUCLEOTIDE SEQUENCE [LARGE SCALE GENOMIC DNA]</scope>
    <source>
        <strain evidence="7 8">ETA_A1</strain>
    </source>
</reference>
<evidence type="ECO:0000256" key="3">
    <source>
        <dbReference type="ARBA" id="ARBA00022989"/>
    </source>
</evidence>
<feature type="domain" description="ABC transmembrane type-2" evidence="6">
    <location>
        <begin position="119"/>
        <end position="348"/>
    </location>
</feature>
<evidence type="ECO:0000313" key="7">
    <source>
        <dbReference type="EMBL" id="QDU21556.1"/>
    </source>
</evidence>
<evidence type="ECO:0000256" key="1">
    <source>
        <dbReference type="ARBA" id="ARBA00004141"/>
    </source>
</evidence>
<dbReference type="RefSeq" id="WP_145240599.1">
    <property type="nucleotide sequence ID" value="NZ_CP036273.1"/>
</dbReference>
<dbReference type="PROSITE" id="PS51012">
    <property type="entry name" value="ABC_TM2"/>
    <property type="match status" value="1"/>
</dbReference>
<dbReference type="Pfam" id="PF01061">
    <property type="entry name" value="ABC2_membrane"/>
    <property type="match status" value="1"/>
</dbReference>
<keyword evidence="5" id="KW-0813">Transport</keyword>
<evidence type="ECO:0000256" key="4">
    <source>
        <dbReference type="ARBA" id="ARBA00023136"/>
    </source>
</evidence>
<dbReference type="EMBL" id="CP036273">
    <property type="protein sequence ID" value="QDU21556.1"/>
    <property type="molecule type" value="Genomic_DNA"/>
</dbReference>
<proteinExistence type="inferred from homology"/>
<dbReference type="GO" id="GO:0140359">
    <property type="term" value="F:ABC-type transporter activity"/>
    <property type="evidence" value="ECO:0007669"/>
    <property type="project" value="InterPro"/>
</dbReference>
<evidence type="ECO:0000256" key="2">
    <source>
        <dbReference type="ARBA" id="ARBA00022692"/>
    </source>
</evidence>
<dbReference type="GO" id="GO:0005886">
    <property type="term" value="C:plasma membrane"/>
    <property type="evidence" value="ECO:0007669"/>
    <property type="project" value="UniProtKB-SubCell"/>
</dbReference>
<dbReference type="PANTHER" id="PTHR43027:SF2">
    <property type="entry name" value="TRANSPORT PERMEASE PROTEIN"/>
    <property type="match status" value="1"/>
</dbReference>
<feature type="transmembrane region" description="Helical" evidence="5">
    <location>
        <begin position="200"/>
        <end position="225"/>
    </location>
</feature>
<dbReference type="OrthoDB" id="9788252at2"/>
<accession>A0A517XVN3</accession>
<evidence type="ECO:0000259" key="6">
    <source>
        <dbReference type="PROSITE" id="PS51012"/>
    </source>
</evidence>
<keyword evidence="4 5" id="KW-0472">Membrane</keyword>
<keyword evidence="3 5" id="KW-1133">Transmembrane helix</keyword>
<evidence type="ECO:0000256" key="5">
    <source>
        <dbReference type="RuleBase" id="RU361157"/>
    </source>
</evidence>
<dbReference type="InterPro" id="IPR013525">
    <property type="entry name" value="ABC2_TM"/>
</dbReference>
<dbReference type="InterPro" id="IPR052902">
    <property type="entry name" value="ABC-2_transporter"/>
</dbReference>
<feature type="transmembrane region" description="Helical" evidence="5">
    <location>
        <begin position="237"/>
        <end position="257"/>
    </location>
</feature>
<feature type="transmembrane region" description="Helical" evidence="5">
    <location>
        <begin position="21"/>
        <end position="40"/>
    </location>
</feature>
<keyword evidence="2 5" id="KW-0812">Transmembrane</keyword>
<dbReference type="PANTHER" id="PTHR43027">
    <property type="entry name" value="DOXORUBICIN RESISTANCE ABC TRANSPORTER PERMEASE PROTEIN DRRC-RELATED"/>
    <property type="match status" value="1"/>
</dbReference>
<feature type="transmembrane region" description="Helical" evidence="5">
    <location>
        <begin position="269"/>
        <end position="287"/>
    </location>
</feature>
<keyword evidence="8" id="KW-1185">Reference proteome</keyword>
<sequence>MSPLWQLTLARLREFFRRPAAVFWVYGFPLGMALILGAAFRDRPPDKVRVDVRTDGPAGATAADALAAVLRTDHIDVTTGDEAATRARLRTAKTDLVVTPAATPAAAAEYFLEPNRPEAAQARTLVDRELLLRRVPGYQAPAEAKLTEPGGRYIDFLIPGLLGINLMGGGLWGVGFVVVDMRVRKLLKRFLATPMRRTDFLLALIFSRLIFTLIEIVLLLTFSYVVFDVRVRGDLTAFAGLVLLGGAAFAGVGLLVASRAETVETVSGLMNAVMLPMYLFSGVFFSSDRFPEAMQPVIRLLPLTALNDGLRAVMNDGAGWAAAAGPAAILAAWGVVCYALAFRLFRWR</sequence>
<feature type="transmembrane region" description="Helical" evidence="5">
    <location>
        <begin position="156"/>
        <end position="179"/>
    </location>
</feature>
<comment type="subcellular location">
    <subcellularLocation>
        <location evidence="5">Cell membrane</location>
        <topology evidence="5">Multi-pass membrane protein</topology>
    </subcellularLocation>
    <subcellularLocation>
        <location evidence="1">Membrane</location>
        <topology evidence="1">Multi-pass membrane protein</topology>
    </subcellularLocation>
</comment>
<organism evidence="7 8">
    <name type="scientific">Urbifossiella limnaea</name>
    <dbReference type="NCBI Taxonomy" id="2528023"/>
    <lineage>
        <taxon>Bacteria</taxon>
        <taxon>Pseudomonadati</taxon>
        <taxon>Planctomycetota</taxon>
        <taxon>Planctomycetia</taxon>
        <taxon>Gemmatales</taxon>
        <taxon>Gemmataceae</taxon>
        <taxon>Urbifossiella</taxon>
    </lineage>
</organism>
<dbReference type="KEGG" id="uli:ETAA1_35250"/>
<name>A0A517XVN3_9BACT</name>
<dbReference type="AlphaFoldDB" id="A0A517XVN3"/>
<dbReference type="InterPro" id="IPR047817">
    <property type="entry name" value="ABC2_TM_bact-type"/>
</dbReference>
<protein>
    <recommendedName>
        <fullName evidence="5">Transport permease protein</fullName>
    </recommendedName>
</protein>
<gene>
    <name evidence="7" type="ORF">ETAA1_35250</name>
</gene>
<feature type="transmembrane region" description="Helical" evidence="5">
    <location>
        <begin position="320"/>
        <end position="345"/>
    </location>
</feature>
<evidence type="ECO:0000313" key="8">
    <source>
        <dbReference type="Proteomes" id="UP000319576"/>
    </source>
</evidence>
<keyword evidence="5" id="KW-1003">Cell membrane</keyword>
<dbReference type="Proteomes" id="UP000319576">
    <property type="component" value="Chromosome"/>
</dbReference>
<comment type="similarity">
    <text evidence="5">Belongs to the ABC-2 integral membrane protein family.</text>
</comment>